<proteinExistence type="predicted"/>
<dbReference type="OrthoDB" id="1825624at2"/>
<gene>
    <name evidence="2" type="ORF">AQS70_18705</name>
</gene>
<evidence type="ECO:0000256" key="1">
    <source>
        <dbReference type="SAM" id="MobiDB-lite"/>
    </source>
</evidence>
<keyword evidence="3" id="KW-1185">Reference proteome</keyword>
<sequence>MGWVDFSSEDRDRVKHALKQLSEPGTLDELGIGGLRDGFADLMFPGFSTLQTRAKYFVTVPRIIRDYLHLSPSQQRKQLAADYLEEQEARLSEVLREKHQDGTQTGISGSSLSKGERVARQPSSIYWVGLRTWKLVDTGGSLRQFLQAIGSSEAFHGSIYGDEGDDSDAHNVVRSVYLDRFVPDWLDKVKITLTASEARFLSEKFKAGPALSLPCLLEIQGLREQALTKTEFPALAAWAADQPSLPGRTREYVAMAQAFSELIYGAHLRFNIILVRNDYREHDALLGDFAELWGAWRTQTHATPADIFRWLEQTQVTLASHTTLFLTRWAEGLIQGASDIELDKLVEHQARANKKERSVLNKQLPEGFAWLGMARLDYRWRQVRTVLKDIQEGVAC</sequence>
<dbReference type="InterPro" id="IPR045941">
    <property type="entry name" value="DUF6361"/>
</dbReference>
<dbReference type="AlphaFoldDB" id="A0A0Q0XX93"/>
<dbReference type="EMBL" id="LLWH01000009">
    <property type="protein sequence ID" value="KQB55399.1"/>
    <property type="molecule type" value="Genomic_DNA"/>
</dbReference>
<accession>A0A0Q0XX93</accession>
<dbReference type="Proteomes" id="UP000050342">
    <property type="component" value="Unassembled WGS sequence"/>
</dbReference>
<reference evidence="2 3" key="1">
    <citation type="submission" date="2015-10" db="EMBL/GenBank/DDBJ databases">
        <title>Pseudomonas helleri sp. nov. and Pseudomonas weihenstephanensis sp. nov., isolated from raw cows milk.</title>
        <authorList>
            <person name="Von Neubeck M."/>
            <person name="Huptas C."/>
            <person name="Wenning M."/>
            <person name="Scherer S."/>
        </authorList>
    </citation>
    <scope>NUCLEOTIDE SEQUENCE [LARGE SCALE GENOMIC DNA]</scope>
    <source>
        <strain evidence="2 3">BSTT44</strain>
    </source>
</reference>
<dbReference type="STRING" id="1563157.AQS70_18705"/>
<protein>
    <submittedName>
        <fullName evidence="2">Uncharacterized protein</fullName>
    </submittedName>
</protein>
<evidence type="ECO:0000313" key="2">
    <source>
        <dbReference type="EMBL" id="KQB55399.1"/>
    </source>
</evidence>
<feature type="region of interest" description="Disordered" evidence="1">
    <location>
        <begin position="96"/>
        <end position="115"/>
    </location>
</feature>
<feature type="compositionally biased region" description="Polar residues" evidence="1">
    <location>
        <begin position="102"/>
        <end position="113"/>
    </location>
</feature>
<dbReference type="Pfam" id="PF19888">
    <property type="entry name" value="DUF6361"/>
    <property type="match status" value="1"/>
</dbReference>
<name>A0A0Q0XX93_9PSED</name>
<evidence type="ECO:0000313" key="3">
    <source>
        <dbReference type="Proteomes" id="UP000050342"/>
    </source>
</evidence>
<organism evidence="2 3">
    <name type="scientific">Pseudomonas endophytica</name>
    <dbReference type="NCBI Taxonomy" id="1563157"/>
    <lineage>
        <taxon>Bacteria</taxon>
        <taxon>Pseudomonadati</taxon>
        <taxon>Pseudomonadota</taxon>
        <taxon>Gammaproteobacteria</taxon>
        <taxon>Pseudomonadales</taxon>
        <taxon>Pseudomonadaceae</taxon>
        <taxon>Pseudomonas</taxon>
    </lineage>
</organism>
<comment type="caution">
    <text evidence="2">The sequence shown here is derived from an EMBL/GenBank/DDBJ whole genome shotgun (WGS) entry which is preliminary data.</text>
</comment>